<dbReference type="SUPFAM" id="SSF54236">
    <property type="entry name" value="Ubiquitin-like"/>
    <property type="match status" value="1"/>
</dbReference>
<sequence length="285" mass="32032">MKTIISVYKPTRFLVDLSKCTSMGRLVETINALDSTILGVDDGLVYLAGTMKHSSFDSSVPAATLTAKHLSGMRYNARAPMPRIHDCQLDIVAVPKPEFSINICKYGSSDCASHGHETVTVKQEDQILQLKKHLRNTLGLLEEDQIIKYRCLNMTDSAYLLEKEISENSTVVVAIKVEVIFHYKQWSTTIAAASDESLFAILEQFADMAGVDIDMFSLRFIFLKTTGEVADYAQAWLPDRTQLFKAKQVFGTMKENGLMNGDEIQVFQINDKGKRKRDDEDEDEN</sequence>
<keyword evidence="2" id="KW-1185">Reference proteome</keyword>
<comment type="caution">
    <text evidence="1">The sequence shown here is derived from an EMBL/GenBank/DDBJ whole genome shotgun (WGS) entry which is preliminary data.</text>
</comment>
<evidence type="ECO:0008006" key="3">
    <source>
        <dbReference type="Google" id="ProtNLM"/>
    </source>
</evidence>
<dbReference type="EMBL" id="AMWN01000001">
    <property type="protein sequence ID" value="EXJ95994.1"/>
    <property type="molecule type" value="Genomic_DNA"/>
</dbReference>
<dbReference type="CDD" id="cd17039">
    <property type="entry name" value="Ubl_ubiquitin_like"/>
    <property type="match status" value="1"/>
</dbReference>
<dbReference type="InterPro" id="IPR029071">
    <property type="entry name" value="Ubiquitin-like_domsf"/>
</dbReference>
<dbReference type="HOGENOM" id="CLU_976588_0_0_1"/>
<gene>
    <name evidence="1" type="ORF">A1O1_01120</name>
</gene>
<dbReference type="GeneID" id="19156022"/>
<evidence type="ECO:0000313" key="1">
    <source>
        <dbReference type="EMBL" id="EXJ95994.1"/>
    </source>
</evidence>
<dbReference type="AlphaFoldDB" id="W9ZNE0"/>
<dbReference type="Proteomes" id="UP000019484">
    <property type="component" value="Unassembled WGS sequence"/>
</dbReference>
<organism evidence="1 2">
    <name type="scientific">Capronia coronata CBS 617.96</name>
    <dbReference type="NCBI Taxonomy" id="1182541"/>
    <lineage>
        <taxon>Eukaryota</taxon>
        <taxon>Fungi</taxon>
        <taxon>Dikarya</taxon>
        <taxon>Ascomycota</taxon>
        <taxon>Pezizomycotina</taxon>
        <taxon>Eurotiomycetes</taxon>
        <taxon>Chaetothyriomycetidae</taxon>
        <taxon>Chaetothyriales</taxon>
        <taxon>Herpotrichiellaceae</taxon>
        <taxon>Capronia</taxon>
    </lineage>
</organism>
<dbReference type="RefSeq" id="XP_007720223.1">
    <property type="nucleotide sequence ID" value="XM_007722033.1"/>
</dbReference>
<protein>
    <recommendedName>
        <fullName evidence="3">Ubiquitin-like domain-containing protein</fullName>
    </recommendedName>
</protein>
<proteinExistence type="predicted"/>
<evidence type="ECO:0000313" key="2">
    <source>
        <dbReference type="Proteomes" id="UP000019484"/>
    </source>
</evidence>
<accession>W9ZNE0</accession>
<name>W9ZNE0_9EURO</name>
<reference evidence="1 2" key="1">
    <citation type="submission" date="2013-03" db="EMBL/GenBank/DDBJ databases">
        <title>The Genome Sequence of Capronia coronata CBS 617.96.</title>
        <authorList>
            <consortium name="The Broad Institute Genomics Platform"/>
            <person name="Cuomo C."/>
            <person name="de Hoog S."/>
            <person name="Gorbushina A."/>
            <person name="Walker B."/>
            <person name="Young S.K."/>
            <person name="Zeng Q."/>
            <person name="Gargeya S."/>
            <person name="Fitzgerald M."/>
            <person name="Haas B."/>
            <person name="Abouelleil A."/>
            <person name="Allen A.W."/>
            <person name="Alvarado L."/>
            <person name="Arachchi H.M."/>
            <person name="Berlin A.M."/>
            <person name="Chapman S.B."/>
            <person name="Gainer-Dewar J."/>
            <person name="Goldberg J."/>
            <person name="Griggs A."/>
            <person name="Gujja S."/>
            <person name="Hansen M."/>
            <person name="Howarth C."/>
            <person name="Imamovic A."/>
            <person name="Ireland A."/>
            <person name="Larimer J."/>
            <person name="McCowan C."/>
            <person name="Murphy C."/>
            <person name="Pearson M."/>
            <person name="Poon T.W."/>
            <person name="Priest M."/>
            <person name="Roberts A."/>
            <person name="Saif S."/>
            <person name="Shea T."/>
            <person name="Sisk P."/>
            <person name="Sykes S."/>
            <person name="Wortman J."/>
            <person name="Nusbaum C."/>
            <person name="Birren B."/>
        </authorList>
    </citation>
    <scope>NUCLEOTIDE SEQUENCE [LARGE SCALE GENOMIC DNA]</scope>
    <source>
        <strain evidence="1 2">CBS 617.96</strain>
    </source>
</reference>
<dbReference type="OrthoDB" id="4160623at2759"/>